<keyword evidence="3" id="KW-1185">Reference proteome</keyword>
<feature type="compositionally biased region" description="Basic and acidic residues" evidence="1">
    <location>
        <begin position="162"/>
        <end position="171"/>
    </location>
</feature>
<dbReference type="AlphaFoldDB" id="K5WGP6"/>
<dbReference type="Proteomes" id="UP000008370">
    <property type="component" value="Unassembled WGS sequence"/>
</dbReference>
<dbReference type="EMBL" id="JH930483">
    <property type="protein sequence ID" value="EKM49347.1"/>
    <property type="molecule type" value="Genomic_DNA"/>
</dbReference>
<name>K5WGP6_PHACS</name>
<dbReference type="GeneID" id="18919815"/>
<gene>
    <name evidence="2" type="ORF">PHACADRAFT_33524</name>
</gene>
<organism evidence="2 3">
    <name type="scientific">Phanerochaete carnosa (strain HHB-10118-sp)</name>
    <name type="common">White-rot fungus</name>
    <name type="synonym">Peniophora carnosa</name>
    <dbReference type="NCBI Taxonomy" id="650164"/>
    <lineage>
        <taxon>Eukaryota</taxon>
        <taxon>Fungi</taxon>
        <taxon>Dikarya</taxon>
        <taxon>Basidiomycota</taxon>
        <taxon>Agaricomycotina</taxon>
        <taxon>Agaricomycetes</taxon>
        <taxon>Polyporales</taxon>
        <taxon>Phanerochaetaceae</taxon>
        <taxon>Phanerochaete</taxon>
    </lineage>
</organism>
<evidence type="ECO:0000313" key="3">
    <source>
        <dbReference type="Proteomes" id="UP000008370"/>
    </source>
</evidence>
<feature type="compositionally biased region" description="Acidic residues" evidence="1">
    <location>
        <begin position="144"/>
        <end position="159"/>
    </location>
</feature>
<feature type="compositionally biased region" description="Basic and acidic residues" evidence="1">
    <location>
        <begin position="131"/>
        <end position="143"/>
    </location>
</feature>
<accession>K5WGP6</accession>
<feature type="region of interest" description="Disordered" evidence="1">
    <location>
        <begin position="67"/>
        <end position="194"/>
    </location>
</feature>
<evidence type="ECO:0000313" key="2">
    <source>
        <dbReference type="EMBL" id="EKM49347.1"/>
    </source>
</evidence>
<sequence length="215" mass="23809">MCLVSIEIKPMCLSLLEIRRKILKKGWKWKQQGTERQSQALVKAKEDCPFLMRFEDAWPAEALLRIGLSSNGGPKSKAQEAVTTDDENGNEQGHVTRGNIANLGKRARSASDAKCESGDQEPPRKTTRKPRNTDVVRRGRLSENEDEDGSLEEDEDENNELLSEKAQDASVRHRTPPLLTPVTTPVAPTVKSSASITHKPIPQVVVSSQFAHMAC</sequence>
<dbReference type="KEGG" id="pco:PHACADRAFT_33524"/>
<dbReference type="InParanoid" id="K5WGP6"/>
<protein>
    <submittedName>
        <fullName evidence="2">Uncharacterized protein</fullName>
    </submittedName>
</protein>
<dbReference type="RefSeq" id="XP_007402108.1">
    <property type="nucleotide sequence ID" value="XM_007402046.1"/>
</dbReference>
<dbReference type="HOGENOM" id="CLU_1283662_0_0_1"/>
<proteinExistence type="predicted"/>
<feature type="compositionally biased region" description="Basic and acidic residues" evidence="1">
    <location>
        <begin position="109"/>
        <end position="124"/>
    </location>
</feature>
<evidence type="ECO:0000256" key="1">
    <source>
        <dbReference type="SAM" id="MobiDB-lite"/>
    </source>
</evidence>
<reference evidence="2 3" key="1">
    <citation type="journal article" date="2012" name="BMC Genomics">
        <title>Comparative genomics of the white-rot fungi, Phanerochaete carnosa and P. chrysosporium, to elucidate the genetic basis of the distinct wood types they colonize.</title>
        <authorList>
            <person name="Suzuki H."/>
            <person name="MacDonald J."/>
            <person name="Syed K."/>
            <person name="Salamov A."/>
            <person name="Hori C."/>
            <person name="Aerts A."/>
            <person name="Henrissat B."/>
            <person name="Wiebenga A."/>
            <person name="vanKuyk P.A."/>
            <person name="Barry K."/>
            <person name="Lindquist E."/>
            <person name="LaButti K."/>
            <person name="Lapidus A."/>
            <person name="Lucas S."/>
            <person name="Coutinho P."/>
            <person name="Gong Y."/>
            <person name="Samejima M."/>
            <person name="Mahadevan R."/>
            <person name="Abou-Zaid M."/>
            <person name="de Vries R.P."/>
            <person name="Igarashi K."/>
            <person name="Yadav J.S."/>
            <person name="Grigoriev I.V."/>
            <person name="Master E.R."/>
        </authorList>
    </citation>
    <scope>NUCLEOTIDE SEQUENCE [LARGE SCALE GENOMIC DNA]</scope>
    <source>
        <strain evidence="2 3">HHB-10118-sp</strain>
    </source>
</reference>
<feature type="compositionally biased region" description="Low complexity" evidence="1">
    <location>
        <begin position="176"/>
        <end position="190"/>
    </location>
</feature>